<comment type="similarity">
    <text evidence="1 4">Belongs to the bacterial solute-binding protein 9 family.</text>
</comment>
<evidence type="ECO:0000256" key="5">
    <source>
        <dbReference type="SAM" id="MobiDB-lite"/>
    </source>
</evidence>
<dbReference type="Pfam" id="PF01297">
    <property type="entry name" value="ZnuA"/>
    <property type="match status" value="1"/>
</dbReference>
<dbReference type="PRINTS" id="PR00690">
    <property type="entry name" value="ADHESNFAMILY"/>
</dbReference>
<evidence type="ECO:0000313" key="7">
    <source>
        <dbReference type="EMBL" id="MFC3763922.1"/>
    </source>
</evidence>
<evidence type="ECO:0000313" key="8">
    <source>
        <dbReference type="Proteomes" id="UP001595699"/>
    </source>
</evidence>
<comment type="caution">
    <text evidence="7">The sequence shown here is derived from an EMBL/GenBank/DDBJ whole genome shotgun (WGS) entry which is preliminary data.</text>
</comment>
<dbReference type="Proteomes" id="UP001595699">
    <property type="component" value="Unassembled WGS sequence"/>
</dbReference>
<accession>A0ABV7YFW4</accession>
<dbReference type="Gene3D" id="3.40.50.1980">
    <property type="entry name" value="Nitrogenase molybdenum iron protein domain"/>
    <property type="match status" value="2"/>
</dbReference>
<gene>
    <name evidence="7" type="ORF">ACFOUW_24010</name>
</gene>
<dbReference type="InterPro" id="IPR006129">
    <property type="entry name" value="AdhesinB"/>
</dbReference>
<evidence type="ECO:0000256" key="6">
    <source>
        <dbReference type="SAM" id="SignalP"/>
    </source>
</evidence>
<proteinExistence type="inferred from homology"/>
<evidence type="ECO:0000256" key="1">
    <source>
        <dbReference type="ARBA" id="ARBA00011028"/>
    </source>
</evidence>
<feature type="chain" id="PRO_5046870676" evidence="6">
    <location>
        <begin position="22"/>
        <end position="313"/>
    </location>
</feature>
<evidence type="ECO:0000256" key="3">
    <source>
        <dbReference type="ARBA" id="ARBA00022729"/>
    </source>
</evidence>
<dbReference type="EMBL" id="JBHRZH010000021">
    <property type="protein sequence ID" value="MFC3763922.1"/>
    <property type="molecule type" value="Genomic_DNA"/>
</dbReference>
<name>A0ABV7YFW4_9ACTN</name>
<reference evidence="8" key="1">
    <citation type="journal article" date="2019" name="Int. J. Syst. Evol. Microbiol.">
        <title>The Global Catalogue of Microorganisms (GCM) 10K type strain sequencing project: providing services to taxonomists for standard genome sequencing and annotation.</title>
        <authorList>
            <consortium name="The Broad Institute Genomics Platform"/>
            <consortium name="The Broad Institute Genome Sequencing Center for Infectious Disease"/>
            <person name="Wu L."/>
            <person name="Ma J."/>
        </authorList>
    </citation>
    <scope>NUCLEOTIDE SEQUENCE [LARGE SCALE GENOMIC DNA]</scope>
    <source>
        <strain evidence="8">CGMCC 4.7241</strain>
    </source>
</reference>
<dbReference type="PRINTS" id="PR00691">
    <property type="entry name" value="ADHESINB"/>
</dbReference>
<dbReference type="RefSeq" id="WP_239554091.1">
    <property type="nucleotide sequence ID" value="NZ_JAFBCM010000001.1"/>
</dbReference>
<dbReference type="PANTHER" id="PTHR42953:SF3">
    <property type="entry name" value="HIGH-AFFINITY ZINC UPTAKE SYSTEM PROTEIN ZNUA"/>
    <property type="match status" value="1"/>
</dbReference>
<keyword evidence="8" id="KW-1185">Reference proteome</keyword>
<dbReference type="SUPFAM" id="SSF53807">
    <property type="entry name" value="Helical backbone' metal receptor"/>
    <property type="match status" value="1"/>
</dbReference>
<sequence length="313" mass="33404">MFLRASRLLPALAVVGALALAACGTNGTAGTGGGDKLEVVTAFYPLQYATEQVAGDHATVSNLTKPGAEPHDLELTPQDVAQLSEAGLVVFLHGFQPAVDDAVEQEAKDRSLEVSTAADLSRPAVEEEHEGEEAHAAEELKHDPHFWLDPTRLAKVGTAIADKLAEVDPDNAQAYKDNAAKLSQDLKAIDEEFKQGLASCQNKDLVTSHQAFGYLADRYGLTQVGISGLTPEQEPSPAKLAEVSKFVRDHQVRTIYYETLVSPTIAETVARETNAQTAVLDPLEGVTDDSAAKDYPGVMRANLQALEKGQSCS</sequence>
<evidence type="ECO:0000256" key="2">
    <source>
        <dbReference type="ARBA" id="ARBA00022448"/>
    </source>
</evidence>
<dbReference type="InterPro" id="IPR006127">
    <property type="entry name" value="ZnuA-like"/>
</dbReference>
<dbReference type="PROSITE" id="PS51257">
    <property type="entry name" value="PROKAR_LIPOPROTEIN"/>
    <property type="match status" value="1"/>
</dbReference>
<keyword evidence="3 6" id="KW-0732">Signal</keyword>
<organism evidence="7 8">
    <name type="scientific">Tenggerimyces flavus</name>
    <dbReference type="NCBI Taxonomy" id="1708749"/>
    <lineage>
        <taxon>Bacteria</taxon>
        <taxon>Bacillati</taxon>
        <taxon>Actinomycetota</taxon>
        <taxon>Actinomycetes</taxon>
        <taxon>Propionibacteriales</taxon>
        <taxon>Nocardioidaceae</taxon>
        <taxon>Tenggerimyces</taxon>
    </lineage>
</organism>
<dbReference type="InterPro" id="IPR050492">
    <property type="entry name" value="Bact_metal-bind_prot9"/>
</dbReference>
<evidence type="ECO:0000256" key="4">
    <source>
        <dbReference type="RuleBase" id="RU003512"/>
    </source>
</evidence>
<feature type="signal peptide" evidence="6">
    <location>
        <begin position="1"/>
        <end position="21"/>
    </location>
</feature>
<feature type="region of interest" description="Disordered" evidence="5">
    <location>
        <begin position="104"/>
        <end position="137"/>
    </location>
</feature>
<dbReference type="InterPro" id="IPR006128">
    <property type="entry name" value="Lipoprotein_PsaA-like"/>
</dbReference>
<keyword evidence="2 4" id="KW-0813">Transport</keyword>
<protein>
    <submittedName>
        <fullName evidence="7">Metal ABC transporter substrate-binding protein</fullName>
    </submittedName>
</protein>
<dbReference type="PANTHER" id="PTHR42953">
    <property type="entry name" value="HIGH-AFFINITY ZINC UPTAKE SYSTEM PROTEIN ZNUA-RELATED"/>
    <property type="match status" value="1"/>
</dbReference>